<proteinExistence type="predicted"/>
<dbReference type="AlphaFoldDB" id="A0A402C5A8"/>
<reference evidence="1 2" key="1">
    <citation type="submission" date="2018-11" db="EMBL/GenBank/DDBJ databases">
        <title>Microbial catabolism of amino acid.</title>
        <authorList>
            <person name="Hibi M."/>
            <person name="Ogawa J."/>
        </authorList>
    </citation>
    <scope>NUCLEOTIDE SEQUENCE [LARGE SCALE GENOMIC DNA]</scope>
    <source>
        <strain evidence="1 2">C31-06</strain>
    </source>
</reference>
<evidence type="ECO:0000313" key="2">
    <source>
        <dbReference type="Proteomes" id="UP000287519"/>
    </source>
</evidence>
<comment type="caution">
    <text evidence="1">The sequence shown here is derived from an EMBL/GenBank/DDBJ whole genome shotgun (WGS) entry which is preliminary data.</text>
</comment>
<gene>
    <name evidence="1" type="ORF">Rhow_002303</name>
</gene>
<accession>A0A402C5A8</accession>
<keyword evidence="2" id="KW-1185">Reference proteome</keyword>
<sequence>MFIALIVKSFTPVTCTVRFDRQDLHWRTTIFGCHSHVSNQPARSSGGSNGTH</sequence>
<name>A0A402C5A8_RHOWR</name>
<organism evidence="1 2">
    <name type="scientific">Rhodococcus wratislaviensis</name>
    <name type="common">Tsukamurella wratislaviensis</name>
    <dbReference type="NCBI Taxonomy" id="44752"/>
    <lineage>
        <taxon>Bacteria</taxon>
        <taxon>Bacillati</taxon>
        <taxon>Actinomycetota</taxon>
        <taxon>Actinomycetes</taxon>
        <taxon>Mycobacteriales</taxon>
        <taxon>Nocardiaceae</taxon>
        <taxon>Rhodococcus</taxon>
    </lineage>
</organism>
<evidence type="ECO:0000313" key="1">
    <source>
        <dbReference type="EMBL" id="GCE38779.1"/>
    </source>
</evidence>
<dbReference type="EMBL" id="BHYM01000021">
    <property type="protein sequence ID" value="GCE38779.1"/>
    <property type="molecule type" value="Genomic_DNA"/>
</dbReference>
<dbReference type="Proteomes" id="UP000287519">
    <property type="component" value="Unassembled WGS sequence"/>
</dbReference>
<protein>
    <submittedName>
        <fullName evidence="1">Uncharacterized protein</fullName>
    </submittedName>
</protein>